<dbReference type="InterPro" id="IPR008523">
    <property type="entry name" value="DUF805"/>
</dbReference>
<name>A0ABU6DSA8_9GAMM</name>
<keyword evidence="3" id="KW-1185">Reference proteome</keyword>
<reference evidence="2 3" key="1">
    <citation type="submission" date="2019-08" db="EMBL/GenBank/DDBJ databases">
        <title>Five species of Acinetobacter isolated from floral nectar and animal pollinators.</title>
        <authorList>
            <person name="Hendry T.A."/>
        </authorList>
    </citation>
    <scope>NUCLEOTIDE SEQUENCE [LARGE SCALE GENOMIC DNA]</scope>
    <source>
        <strain evidence="2 3">MD18.27</strain>
    </source>
</reference>
<sequence length="175" mass="20376">MKLSMKKWIKWLKSLDQSRLNRINFVKQQARLNIVFLIIFIPISFVLFCIALGQGMTDGKIIYGISDYIFNTILSVVSGLIIFIFIYKKTLLNIRRLHDCNMSGWFSIFSFIPMLNLFFILYLYCYSGNRSDNIYGSPQQINGSVYSVFLALVINILLSGFLIVYIFIPLLYQVF</sequence>
<evidence type="ECO:0000313" key="2">
    <source>
        <dbReference type="EMBL" id="MEB5476014.1"/>
    </source>
</evidence>
<dbReference type="EMBL" id="VTDN01000002">
    <property type="protein sequence ID" value="MEB5476014.1"/>
    <property type="molecule type" value="Genomic_DNA"/>
</dbReference>
<keyword evidence="1" id="KW-0812">Transmembrane</keyword>
<accession>A0ABU6DSA8</accession>
<evidence type="ECO:0000256" key="1">
    <source>
        <dbReference type="SAM" id="Phobius"/>
    </source>
</evidence>
<dbReference type="Pfam" id="PF05656">
    <property type="entry name" value="DUF805"/>
    <property type="match status" value="1"/>
</dbReference>
<feature type="transmembrane region" description="Helical" evidence="1">
    <location>
        <begin position="68"/>
        <end position="86"/>
    </location>
</feature>
<dbReference type="PANTHER" id="PTHR34980:SF3">
    <property type="entry name" value="BLR8105 PROTEIN"/>
    <property type="match status" value="1"/>
</dbReference>
<gene>
    <name evidence="2" type="ORF">I2F25_02895</name>
</gene>
<dbReference type="Proteomes" id="UP001339883">
    <property type="component" value="Unassembled WGS sequence"/>
</dbReference>
<dbReference type="RefSeq" id="WP_325774602.1">
    <property type="nucleotide sequence ID" value="NZ_VTDN01000002.1"/>
</dbReference>
<protein>
    <submittedName>
        <fullName evidence="2">DUF805 domain-containing protein</fullName>
    </submittedName>
</protein>
<feature type="transmembrane region" description="Helical" evidence="1">
    <location>
        <begin position="144"/>
        <end position="172"/>
    </location>
</feature>
<feature type="transmembrane region" description="Helical" evidence="1">
    <location>
        <begin position="106"/>
        <end position="124"/>
    </location>
</feature>
<comment type="caution">
    <text evidence="2">The sequence shown here is derived from an EMBL/GenBank/DDBJ whole genome shotgun (WGS) entry which is preliminary data.</text>
</comment>
<proteinExistence type="predicted"/>
<organism evidence="2 3">
    <name type="scientific">Acinetobacter pollinis</name>
    <dbReference type="NCBI Taxonomy" id="2605270"/>
    <lineage>
        <taxon>Bacteria</taxon>
        <taxon>Pseudomonadati</taxon>
        <taxon>Pseudomonadota</taxon>
        <taxon>Gammaproteobacteria</taxon>
        <taxon>Moraxellales</taxon>
        <taxon>Moraxellaceae</taxon>
        <taxon>Acinetobacter</taxon>
    </lineage>
</organism>
<dbReference type="PANTHER" id="PTHR34980">
    <property type="entry name" value="INNER MEMBRANE PROTEIN-RELATED-RELATED"/>
    <property type="match status" value="1"/>
</dbReference>
<feature type="transmembrane region" description="Helical" evidence="1">
    <location>
        <begin position="32"/>
        <end position="56"/>
    </location>
</feature>
<keyword evidence="1" id="KW-0472">Membrane</keyword>
<evidence type="ECO:0000313" key="3">
    <source>
        <dbReference type="Proteomes" id="UP001339883"/>
    </source>
</evidence>
<keyword evidence="1" id="KW-1133">Transmembrane helix</keyword>